<feature type="transmembrane region" description="Helical" evidence="1">
    <location>
        <begin position="281"/>
        <end position="300"/>
    </location>
</feature>
<dbReference type="STRING" id="1178515.SY83_11100"/>
<name>A0A172TI46_9BACL</name>
<dbReference type="AlphaFoldDB" id="A0A172TI46"/>
<dbReference type="RefSeq" id="WP_068606484.1">
    <property type="nucleotide sequence ID" value="NZ_CP011388.1"/>
</dbReference>
<feature type="transmembrane region" description="Helical" evidence="1">
    <location>
        <begin position="162"/>
        <end position="179"/>
    </location>
</feature>
<dbReference type="Proteomes" id="UP000076927">
    <property type="component" value="Chromosome"/>
</dbReference>
<evidence type="ECO:0000256" key="1">
    <source>
        <dbReference type="SAM" id="Phobius"/>
    </source>
</evidence>
<keyword evidence="1" id="KW-1133">Transmembrane helix</keyword>
<sequence length="350" mass="41212">MIPLCLLSGNQYYRWWVTEDILTLNFPFGLTVIALYLFCWTGTIRSFIHEADQLFMLTQPDRMQSLKRYSLLYSVIIHLVSCAVVWVILLPYWVRIEGWSISIWLLTLVCTILFRFIISCVHKYNFLLNMQFWKRLITHLSFIVISAAVYSATLLLLIRQHTAGYCLLLLLVLIMSVLCRRITRFQRSHLVKEAEFECRQRGRMLSYILGGVVNKKRIWRRKNPYILKMSNPLFTKRSTSSILVETRLKAFVRDSSQVNIVLQYLVIGAGAIWSVPWWMGWGVWLFLTVGLVVWMSQYYKQSLQESYMRMFTWNWRDVQKAHHATVVLLSLPSLLLLVAVVVVSLWSHTR</sequence>
<evidence type="ECO:0000313" key="2">
    <source>
        <dbReference type="EMBL" id="ANE46729.1"/>
    </source>
</evidence>
<keyword evidence="1" id="KW-0812">Transmembrane</keyword>
<dbReference type="KEGG" id="pswu:SY83_11100"/>
<proteinExistence type="predicted"/>
<feature type="transmembrane region" description="Helical" evidence="1">
    <location>
        <begin position="257"/>
        <end position="275"/>
    </location>
</feature>
<keyword evidence="1" id="KW-0472">Membrane</keyword>
<reference evidence="2 3" key="1">
    <citation type="submission" date="2015-01" db="EMBL/GenBank/DDBJ databases">
        <title>Paenibacillus swuensis/DY6/whole genome sequencing.</title>
        <authorList>
            <person name="Kim M.K."/>
            <person name="Srinivasan S."/>
            <person name="Lee J.-J."/>
        </authorList>
    </citation>
    <scope>NUCLEOTIDE SEQUENCE [LARGE SCALE GENOMIC DNA]</scope>
    <source>
        <strain evidence="2 3">DY6</strain>
    </source>
</reference>
<dbReference type="PATRIC" id="fig|1178515.4.peg.2228"/>
<dbReference type="Pfam" id="PF05975">
    <property type="entry name" value="EcsB"/>
    <property type="match status" value="1"/>
</dbReference>
<gene>
    <name evidence="2" type="ORF">SY83_11100</name>
</gene>
<feature type="transmembrane region" description="Helical" evidence="1">
    <location>
        <begin position="101"/>
        <end position="124"/>
    </location>
</feature>
<dbReference type="InterPro" id="IPR010288">
    <property type="entry name" value="EcsB_ABC"/>
</dbReference>
<feature type="transmembrane region" description="Helical" evidence="1">
    <location>
        <begin position="26"/>
        <end position="48"/>
    </location>
</feature>
<accession>A0A172TI46</accession>
<feature type="transmembrane region" description="Helical" evidence="1">
    <location>
        <begin position="69"/>
        <end position="89"/>
    </location>
</feature>
<keyword evidence="3" id="KW-1185">Reference proteome</keyword>
<feature type="transmembrane region" description="Helical" evidence="1">
    <location>
        <begin position="321"/>
        <end position="346"/>
    </location>
</feature>
<feature type="transmembrane region" description="Helical" evidence="1">
    <location>
        <begin position="136"/>
        <end position="156"/>
    </location>
</feature>
<protein>
    <submittedName>
        <fullName evidence="2">Uncharacterized protein</fullName>
    </submittedName>
</protein>
<organism evidence="2 3">
    <name type="scientific">Paenibacillus swuensis</name>
    <dbReference type="NCBI Taxonomy" id="1178515"/>
    <lineage>
        <taxon>Bacteria</taxon>
        <taxon>Bacillati</taxon>
        <taxon>Bacillota</taxon>
        <taxon>Bacilli</taxon>
        <taxon>Bacillales</taxon>
        <taxon>Paenibacillaceae</taxon>
        <taxon>Paenibacillus</taxon>
    </lineage>
</organism>
<dbReference type="EMBL" id="CP011388">
    <property type="protein sequence ID" value="ANE46729.1"/>
    <property type="molecule type" value="Genomic_DNA"/>
</dbReference>
<evidence type="ECO:0000313" key="3">
    <source>
        <dbReference type="Proteomes" id="UP000076927"/>
    </source>
</evidence>
<dbReference type="GO" id="GO:0016020">
    <property type="term" value="C:membrane"/>
    <property type="evidence" value="ECO:0007669"/>
    <property type="project" value="InterPro"/>
</dbReference>